<protein>
    <submittedName>
        <fullName evidence="1">Uncharacterized protein</fullName>
    </submittedName>
</protein>
<proteinExistence type="predicted"/>
<sequence length="24" mass="2851">MTFSTDKWQRAICQAISLESWVHL</sequence>
<organism evidence="1">
    <name type="scientific">Anguilla anguilla</name>
    <name type="common">European freshwater eel</name>
    <name type="synonym">Muraena anguilla</name>
    <dbReference type="NCBI Taxonomy" id="7936"/>
    <lineage>
        <taxon>Eukaryota</taxon>
        <taxon>Metazoa</taxon>
        <taxon>Chordata</taxon>
        <taxon>Craniata</taxon>
        <taxon>Vertebrata</taxon>
        <taxon>Euteleostomi</taxon>
        <taxon>Actinopterygii</taxon>
        <taxon>Neopterygii</taxon>
        <taxon>Teleostei</taxon>
        <taxon>Anguilliformes</taxon>
        <taxon>Anguillidae</taxon>
        <taxon>Anguilla</taxon>
    </lineage>
</organism>
<reference evidence="1" key="1">
    <citation type="submission" date="2014-11" db="EMBL/GenBank/DDBJ databases">
        <authorList>
            <person name="Amaro Gonzalez C."/>
        </authorList>
    </citation>
    <scope>NUCLEOTIDE SEQUENCE</scope>
</reference>
<reference evidence="1" key="2">
    <citation type="journal article" date="2015" name="Fish Shellfish Immunol.">
        <title>Early steps in the European eel (Anguilla anguilla)-Vibrio vulnificus interaction in the gills: Role of the RtxA13 toxin.</title>
        <authorList>
            <person name="Callol A."/>
            <person name="Pajuelo D."/>
            <person name="Ebbesson L."/>
            <person name="Teles M."/>
            <person name="MacKenzie S."/>
            <person name="Amaro C."/>
        </authorList>
    </citation>
    <scope>NUCLEOTIDE SEQUENCE</scope>
</reference>
<accession>A0A0E9T9E8</accession>
<dbReference type="EMBL" id="GBXM01058520">
    <property type="protein sequence ID" value="JAH50057.1"/>
    <property type="molecule type" value="Transcribed_RNA"/>
</dbReference>
<dbReference type="AlphaFoldDB" id="A0A0E9T9E8"/>
<evidence type="ECO:0000313" key="1">
    <source>
        <dbReference type="EMBL" id="JAH50057.1"/>
    </source>
</evidence>
<name>A0A0E9T9E8_ANGAN</name>